<dbReference type="EMBL" id="CP022685">
    <property type="protein sequence ID" value="ATL30622.1"/>
    <property type="molecule type" value="Genomic_DNA"/>
</dbReference>
<keyword evidence="1" id="KW-0255">Endonuclease</keyword>
<sequence length="155" mass="17179">MIQRGVIECLGCGESKPKSEYSPVNRGGAPRPYCKPCNSERVRLNHYNVTKEFINQLWTYQGERCAICGSAEVAQSRALHIDHDHSCCKGRRSCGSCVRGLVCSNCNAYGLAWYEALPLPLRTFSLLNDYIARPPAQRFREGTSTAGAEASFDGR</sequence>
<dbReference type="AlphaFoldDB" id="A0A291QG95"/>
<dbReference type="InterPro" id="IPR044925">
    <property type="entry name" value="His-Me_finger_sf"/>
</dbReference>
<dbReference type="Proteomes" id="UP000221011">
    <property type="component" value="Chromosome"/>
</dbReference>
<name>A0A291QG95_9ACTN</name>
<evidence type="ECO:0000313" key="1">
    <source>
        <dbReference type="EMBL" id="ATL30622.1"/>
    </source>
</evidence>
<dbReference type="Gene3D" id="3.40.1800.10">
    <property type="entry name" value="His-Me finger endonucleases"/>
    <property type="match status" value="1"/>
</dbReference>
<dbReference type="GO" id="GO:0004519">
    <property type="term" value="F:endonuclease activity"/>
    <property type="evidence" value="ECO:0007669"/>
    <property type="project" value="UniProtKB-KW"/>
</dbReference>
<reference evidence="1 2" key="1">
    <citation type="submission" date="2017-08" db="EMBL/GenBank/DDBJ databases">
        <title>Complete Genome Sequence of Streptomyces formicae KY5, the formicamycin producer.</title>
        <authorList>
            <person name="Holmes N.A."/>
            <person name="Devine R."/>
            <person name="Qin Z."/>
            <person name="Seipke R.F."/>
            <person name="Wilkinson B."/>
            <person name="Hutchings M.I."/>
        </authorList>
    </citation>
    <scope>NUCLEOTIDE SEQUENCE [LARGE SCALE GENOMIC DNA]</scope>
    <source>
        <strain evidence="1 2">KY5</strain>
    </source>
</reference>
<keyword evidence="1" id="KW-0540">Nuclease</keyword>
<dbReference type="InterPro" id="IPR038563">
    <property type="entry name" value="Endonuclease_7_sf"/>
</dbReference>
<evidence type="ECO:0000313" key="2">
    <source>
        <dbReference type="Proteomes" id="UP000221011"/>
    </source>
</evidence>
<keyword evidence="2" id="KW-1185">Reference proteome</keyword>
<gene>
    <name evidence="1" type="ORF">KY5_5604c</name>
</gene>
<dbReference type="Pfam" id="PF02945">
    <property type="entry name" value="Endonuclease_7"/>
    <property type="match status" value="1"/>
</dbReference>
<dbReference type="SUPFAM" id="SSF54060">
    <property type="entry name" value="His-Me finger endonucleases"/>
    <property type="match status" value="1"/>
</dbReference>
<keyword evidence="1" id="KW-0378">Hydrolase</keyword>
<accession>A0A291QG95</accession>
<protein>
    <submittedName>
        <fullName evidence="1">Phage endonuclease VII</fullName>
    </submittedName>
</protein>
<proteinExistence type="predicted"/>
<dbReference type="KEGG" id="sfk:KY5_5604c"/>
<dbReference type="InterPro" id="IPR004211">
    <property type="entry name" value="Endonuclease_7"/>
</dbReference>
<organism evidence="1 2">
    <name type="scientific">Streptomyces formicae</name>
    <dbReference type="NCBI Taxonomy" id="1616117"/>
    <lineage>
        <taxon>Bacteria</taxon>
        <taxon>Bacillati</taxon>
        <taxon>Actinomycetota</taxon>
        <taxon>Actinomycetes</taxon>
        <taxon>Kitasatosporales</taxon>
        <taxon>Streptomycetaceae</taxon>
        <taxon>Streptomyces</taxon>
    </lineage>
</organism>